<gene>
    <name evidence="2" type="primary">tig</name>
    <name evidence="2" type="ORF">H9848_10600</name>
</gene>
<dbReference type="GO" id="GO:0015031">
    <property type="term" value="P:protein transport"/>
    <property type="evidence" value="ECO:0007669"/>
    <property type="project" value="InterPro"/>
</dbReference>
<dbReference type="GO" id="GO:0043022">
    <property type="term" value="F:ribosome binding"/>
    <property type="evidence" value="ECO:0007669"/>
    <property type="project" value="TreeGrafter"/>
</dbReference>
<dbReference type="InterPro" id="IPR008881">
    <property type="entry name" value="Trigger_fac_ribosome-bd_bac"/>
</dbReference>
<feature type="domain" description="Trigger factor ribosome-binding bacterial" evidence="1">
    <location>
        <begin position="1"/>
        <end position="149"/>
    </location>
</feature>
<name>A0A9D1XTI9_9BACT</name>
<sequence length="451" mass="51519">MNVSLKKNDDAVSGIVKLEIVKDDYAGLVDKSLRSVRQKANVPGFRRGMVPMGLVKKMFGKQVLVDEVNKLVSESLFNYIRDNGLRVLGQPIPNMTEQKPLDFDKDENFEFCFDVALAPEIHIELSKEDKLPFYQVIVDDEMVNNQVQSYRENFGSYDKVEEVEEADILKGTVAELENGAPKEGGIVVEEVILRPSYLKNEEEKAKFIGAKVNTVVVFSPNKAYDGAEADIASLLKMDKENVAGIDADFSFEIKEILRHKDAELNQEFFDKIVGENAVSSEEEFRGKIKESMTEQFAPQSNFKFLTDARDMLEAKVGELKFADEVLKRWLQVANENSTREKIDEDYPRLVKDLKYQLIKDELVRRNALRATDDDIEQFAERVAKAQFAQYGMMFVPGDVLKNYATDMLKNKQTLQNVAERVIEEKLAEWLKEQVELEVKEVTADEFGKLFE</sequence>
<dbReference type="Gene3D" id="1.10.3120.10">
    <property type="entry name" value="Trigger factor, C-terminal domain"/>
    <property type="match status" value="1"/>
</dbReference>
<dbReference type="PANTHER" id="PTHR30560:SF3">
    <property type="entry name" value="TRIGGER FACTOR-LIKE PROTEIN TIG, CHLOROPLASTIC"/>
    <property type="match status" value="1"/>
</dbReference>
<dbReference type="GO" id="GO:0051083">
    <property type="term" value="P:'de novo' cotranslational protein folding"/>
    <property type="evidence" value="ECO:0007669"/>
    <property type="project" value="TreeGrafter"/>
</dbReference>
<dbReference type="InterPro" id="IPR036611">
    <property type="entry name" value="Trigger_fac_ribosome-bd_sf"/>
</dbReference>
<dbReference type="GO" id="GO:0003755">
    <property type="term" value="F:peptidyl-prolyl cis-trans isomerase activity"/>
    <property type="evidence" value="ECO:0007669"/>
    <property type="project" value="UniProtKB-EC"/>
</dbReference>
<dbReference type="SUPFAM" id="SSF102735">
    <property type="entry name" value="Trigger factor ribosome-binding domain"/>
    <property type="match status" value="1"/>
</dbReference>
<keyword evidence="2" id="KW-0413">Isomerase</keyword>
<dbReference type="Proteomes" id="UP000823847">
    <property type="component" value="Unassembled WGS sequence"/>
</dbReference>
<organism evidence="2 3">
    <name type="scientific">Candidatus Parabacteroides intestinigallinarum</name>
    <dbReference type="NCBI Taxonomy" id="2838722"/>
    <lineage>
        <taxon>Bacteria</taxon>
        <taxon>Pseudomonadati</taxon>
        <taxon>Bacteroidota</taxon>
        <taxon>Bacteroidia</taxon>
        <taxon>Bacteroidales</taxon>
        <taxon>Tannerellaceae</taxon>
        <taxon>Parabacteroides</taxon>
    </lineage>
</organism>
<reference evidence="2" key="1">
    <citation type="journal article" date="2021" name="PeerJ">
        <title>Extensive microbial diversity within the chicken gut microbiome revealed by metagenomics and culture.</title>
        <authorList>
            <person name="Gilroy R."/>
            <person name="Ravi A."/>
            <person name="Getino M."/>
            <person name="Pursley I."/>
            <person name="Horton D.L."/>
            <person name="Alikhan N.F."/>
            <person name="Baker D."/>
            <person name="Gharbi K."/>
            <person name="Hall N."/>
            <person name="Watson M."/>
            <person name="Adriaenssens E.M."/>
            <person name="Foster-Nyarko E."/>
            <person name="Jarju S."/>
            <person name="Secka A."/>
            <person name="Antonio M."/>
            <person name="Oren A."/>
            <person name="Chaudhuri R.R."/>
            <person name="La Ragione R."/>
            <person name="Hildebrand F."/>
            <person name="Pallen M.J."/>
        </authorList>
    </citation>
    <scope>NUCLEOTIDE SEQUENCE</scope>
    <source>
        <strain evidence="2">ChiHecec2B26-12326</strain>
    </source>
</reference>
<reference evidence="2" key="2">
    <citation type="submission" date="2021-04" db="EMBL/GenBank/DDBJ databases">
        <authorList>
            <person name="Gilroy R."/>
        </authorList>
    </citation>
    <scope>NUCLEOTIDE SEQUENCE</scope>
    <source>
        <strain evidence="2">ChiHecec2B26-12326</strain>
    </source>
</reference>
<dbReference type="GO" id="GO:0043335">
    <property type="term" value="P:protein unfolding"/>
    <property type="evidence" value="ECO:0007669"/>
    <property type="project" value="TreeGrafter"/>
</dbReference>
<dbReference type="EC" id="5.2.1.8" evidence="2"/>
<dbReference type="InterPro" id="IPR005215">
    <property type="entry name" value="Trig_fac"/>
</dbReference>
<protein>
    <submittedName>
        <fullName evidence="2">Trigger factor</fullName>
        <ecNumber evidence="2">5.2.1.8</ecNumber>
    </submittedName>
</protein>
<proteinExistence type="predicted"/>
<evidence type="ECO:0000259" key="1">
    <source>
        <dbReference type="Pfam" id="PF05697"/>
    </source>
</evidence>
<dbReference type="AlphaFoldDB" id="A0A9D1XTI9"/>
<evidence type="ECO:0000313" key="2">
    <source>
        <dbReference type="EMBL" id="HIX87036.1"/>
    </source>
</evidence>
<dbReference type="Pfam" id="PF05697">
    <property type="entry name" value="Trigger_N"/>
    <property type="match status" value="1"/>
</dbReference>
<evidence type="ECO:0000313" key="3">
    <source>
        <dbReference type="Proteomes" id="UP000823847"/>
    </source>
</evidence>
<dbReference type="NCBIfam" id="TIGR00115">
    <property type="entry name" value="tig"/>
    <property type="match status" value="1"/>
</dbReference>
<dbReference type="GO" id="GO:0044183">
    <property type="term" value="F:protein folding chaperone"/>
    <property type="evidence" value="ECO:0007669"/>
    <property type="project" value="TreeGrafter"/>
</dbReference>
<dbReference type="SUPFAM" id="SSF109998">
    <property type="entry name" value="Triger factor/SurA peptide-binding domain-like"/>
    <property type="match status" value="1"/>
</dbReference>
<dbReference type="Gene3D" id="3.30.70.1050">
    <property type="entry name" value="Trigger factor ribosome-binding domain"/>
    <property type="match status" value="1"/>
</dbReference>
<accession>A0A9D1XTI9</accession>
<comment type="caution">
    <text evidence="2">The sequence shown here is derived from an EMBL/GenBank/DDBJ whole genome shotgun (WGS) entry which is preliminary data.</text>
</comment>
<dbReference type="InterPro" id="IPR037041">
    <property type="entry name" value="Trigger_fac_C_sf"/>
</dbReference>
<dbReference type="PANTHER" id="PTHR30560">
    <property type="entry name" value="TRIGGER FACTOR CHAPERONE AND PEPTIDYL-PROLYL CIS/TRANS ISOMERASE"/>
    <property type="match status" value="1"/>
</dbReference>
<dbReference type="EMBL" id="DXEN01000079">
    <property type="protein sequence ID" value="HIX87036.1"/>
    <property type="molecule type" value="Genomic_DNA"/>
</dbReference>
<dbReference type="InterPro" id="IPR027304">
    <property type="entry name" value="Trigger_fact/SurA_dom_sf"/>
</dbReference>
<dbReference type="PIRSF" id="PIRSF003095">
    <property type="entry name" value="Trigger_factor"/>
    <property type="match status" value="1"/>
</dbReference>